<sequence length="186" mass="20787">MKNILERAKFLQNALKDHKVGALTMSSDYVVAAVLRLLPKAPRLVVEYGPGEGTITRKILRVLPSDARLIVVEPNLDFVEALKKVADPRLTIVPKMAQDLSPDDLFSMRGADAVVASLPSFYLTPEERQKVVADAHNMLAPKGVFIFSHQYSWLMKKPLEEKFADVAIAFEPRNIFPCFILSGRKP</sequence>
<accession>A0A1G2DG65</accession>
<proteinExistence type="predicted"/>
<dbReference type="InterPro" id="IPR041698">
    <property type="entry name" value="Methyltransf_25"/>
</dbReference>
<evidence type="ECO:0000313" key="2">
    <source>
        <dbReference type="EMBL" id="OGZ12654.1"/>
    </source>
</evidence>
<dbReference type="STRING" id="1798664.A3C93_06115"/>
<dbReference type="Gene3D" id="3.40.50.150">
    <property type="entry name" value="Vaccinia Virus protein VP39"/>
    <property type="match status" value="1"/>
</dbReference>
<evidence type="ECO:0000313" key="3">
    <source>
        <dbReference type="Proteomes" id="UP000178636"/>
    </source>
</evidence>
<protein>
    <recommendedName>
        <fullName evidence="1">Methyltransferase domain-containing protein</fullName>
    </recommendedName>
</protein>
<dbReference type="Proteomes" id="UP000178636">
    <property type="component" value="Unassembled WGS sequence"/>
</dbReference>
<dbReference type="CDD" id="cd02440">
    <property type="entry name" value="AdoMet_MTases"/>
    <property type="match status" value="1"/>
</dbReference>
<evidence type="ECO:0000259" key="1">
    <source>
        <dbReference type="Pfam" id="PF13649"/>
    </source>
</evidence>
<organism evidence="2 3">
    <name type="scientific">Candidatus Lloydbacteria bacterium RIFCSPHIGHO2_02_FULL_54_17</name>
    <dbReference type="NCBI Taxonomy" id="1798664"/>
    <lineage>
        <taxon>Bacteria</taxon>
        <taxon>Candidatus Lloydiibacteriota</taxon>
    </lineage>
</organism>
<dbReference type="Pfam" id="PF13649">
    <property type="entry name" value="Methyltransf_25"/>
    <property type="match status" value="1"/>
</dbReference>
<gene>
    <name evidence="2" type="ORF">A3C93_06115</name>
</gene>
<dbReference type="SUPFAM" id="SSF53335">
    <property type="entry name" value="S-adenosyl-L-methionine-dependent methyltransferases"/>
    <property type="match status" value="1"/>
</dbReference>
<feature type="domain" description="Methyltransferase" evidence="1">
    <location>
        <begin position="45"/>
        <end position="143"/>
    </location>
</feature>
<dbReference type="AlphaFoldDB" id="A0A1G2DG65"/>
<dbReference type="InterPro" id="IPR029063">
    <property type="entry name" value="SAM-dependent_MTases_sf"/>
</dbReference>
<name>A0A1G2DG65_9BACT</name>
<dbReference type="EMBL" id="MHLO01000016">
    <property type="protein sequence ID" value="OGZ12654.1"/>
    <property type="molecule type" value="Genomic_DNA"/>
</dbReference>
<reference evidence="2 3" key="1">
    <citation type="journal article" date="2016" name="Nat. Commun.">
        <title>Thousands of microbial genomes shed light on interconnected biogeochemical processes in an aquifer system.</title>
        <authorList>
            <person name="Anantharaman K."/>
            <person name="Brown C.T."/>
            <person name="Hug L.A."/>
            <person name="Sharon I."/>
            <person name="Castelle C.J."/>
            <person name="Probst A.J."/>
            <person name="Thomas B.C."/>
            <person name="Singh A."/>
            <person name="Wilkins M.J."/>
            <person name="Karaoz U."/>
            <person name="Brodie E.L."/>
            <person name="Williams K.H."/>
            <person name="Hubbard S.S."/>
            <person name="Banfield J.F."/>
        </authorList>
    </citation>
    <scope>NUCLEOTIDE SEQUENCE [LARGE SCALE GENOMIC DNA]</scope>
</reference>
<comment type="caution">
    <text evidence="2">The sequence shown here is derived from an EMBL/GenBank/DDBJ whole genome shotgun (WGS) entry which is preliminary data.</text>
</comment>